<dbReference type="Gene3D" id="3.30.420.310">
    <property type="entry name" value="2-keto-3-deoxy-galactonokinase, C-terminal domain"/>
    <property type="match status" value="1"/>
</dbReference>
<evidence type="ECO:0000313" key="1">
    <source>
        <dbReference type="EMBL" id="MCS0583539.1"/>
    </source>
</evidence>
<dbReference type="Gene3D" id="3.30.420.300">
    <property type="entry name" value="2-keto-3-deoxy-galactonokinase, substrate binding domain"/>
    <property type="match status" value="1"/>
</dbReference>
<dbReference type="InterPro" id="IPR007729">
    <property type="entry name" value="DGOK"/>
</dbReference>
<proteinExistence type="predicted"/>
<organism evidence="1 2">
    <name type="scientific">Massilia pinisoli</name>
    <dbReference type="NCBI Taxonomy" id="1772194"/>
    <lineage>
        <taxon>Bacteria</taxon>
        <taxon>Pseudomonadati</taxon>
        <taxon>Pseudomonadota</taxon>
        <taxon>Betaproteobacteria</taxon>
        <taxon>Burkholderiales</taxon>
        <taxon>Oxalobacteraceae</taxon>
        <taxon>Telluria group</taxon>
        <taxon>Massilia</taxon>
    </lineage>
</organism>
<dbReference type="EMBL" id="JANUGW010000014">
    <property type="protein sequence ID" value="MCS0583539.1"/>
    <property type="molecule type" value="Genomic_DNA"/>
</dbReference>
<keyword evidence="2" id="KW-1185">Reference proteome</keyword>
<dbReference type="InterPro" id="IPR042258">
    <property type="entry name" value="DGOK_N"/>
</dbReference>
<comment type="caution">
    <text evidence="1">The sequence shown here is derived from an EMBL/GenBank/DDBJ whole genome shotgun (WGS) entry which is preliminary data.</text>
</comment>
<sequence length="296" mass="31635">MVSTMEAYLLGIDWGTSNRRAYLVDRTGTCLRRHADDQGLLAVQGDFAGSLAALRRAMQVDDAVPVVMAGMVGAASGWQEVPYLDTDVALADLPRHLVAVRDAPRCRIVPGYAGDVPDVDVMRGEETQLLGAGVRDGWIVLPGTHSKWVHLRAGRVERLSTFMTGELFALLGAHGTLRTLMTGDAADDDAFADGLRDAQRRAPLTHSLFGVRARAVTGRMAAPQVRSYVSGLLIGTEFVAAGLGADAGPLHLIASDALAGRYAHAAAHFGRHAVALDPDQVFLAALQHFIHDGRSW</sequence>
<accession>A0ABT1ZUK0</accession>
<name>A0ABT1ZUK0_9BURK</name>
<dbReference type="InterPro" id="IPR042257">
    <property type="entry name" value="DGOK_C"/>
</dbReference>
<evidence type="ECO:0000313" key="2">
    <source>
        <dbReference type="Proteomes" id="UP001204151"/>
    </source>
</evidence>
<gene>
    <name evidence="1" type="ORF">NX784_18260</name>
</gene>
<dbReference type="SUPFAM" id="SSF53067">
    <property type="entry name" value="Actin-like ATPase domain"/>
    <property type="match status" value="1"/>
</dbReference>
<protein>
    <submittedName>
        <fullName evidence="1">2-dehydro-3-deoxygalactonokinase</fullName>
    </submittedName>
</protein>
<dbReference type="RefSeq" id="WP_258818125.1">
    <property type="nucleotide sequence ID" value="NZ_JANUGW010000014.1"/>
</dbReference>
<dbReference type="Pfam" id="PF05035">
    <property type="entry name" value="DGOK"/>
    <property type="match status" value="1"/>
</dbReference>
<dbReference type="Proteomes" id="UP001204151">
    <property type="component" value="Unassembled WGS sequence"/>
</dbReference>
<dbReference type="InterPro" id="IPR043129">
    <property type="entry name" value="ATPase_NBD"/>
</dbReference>
<reference evidence="1 2" key="1">
    <citation type="submission" date="2022-08" db="EMBL/GenBank/DDBJ databases">
        <title>Reclassification of Massilia species as members of the genera Telluria, Duganella, Pseudoduganella, Mokoshia gen. nov. and Zemynaea gen. nov. using orthogonal and non-orthogonal genome-based approaches.</title>
        <authorList>
            <person name="Bowman J.P."/>
        </authorList>
    </citation>
    <scope>NUCLEOTIDE SEQUENCE [LARGE SCALE GENOMIC DNA]</scope>
    <source>
        <strain evidence="1 2">JCM 31316</strain>
    </source>
</reference>